<dbReference type="PANTHER" id="PTHR45588:SF1">
    <property type="entry name" value="WW DOMAIN-CONTAINING PROTEIN"/>
    <property type="match status" value="1"/>
</dbReference>
<feature type="non-terminal residue" evidence="2">
    <location>
        <position position="757"/>
    </location>
</feature>
<gene>
    <name evidence="2" type="ORF">KCV03_g9836</name>
</gene>
<reference evidence="2" key="1">
    <citation type="journal article" date="2021" name="J Fungi (Basel)">
        <title>Virulence traits and population genomics of the black yeast Aureobasidium melanogenum.</title>
        <authorList>
            <person name="Cernosa A."/>
            <person name="Sun X."/>
            <person name="Gostincar C."/>
            <person name="Fang C."/>
            <person name="Gunde-Cimerman N."/>
            <person name="Song Z."/>
        </authorList>
    </citation>
    <scope>NUCLEOTIDE SEQUENCE</scope>
    <source>
        <strain evidence="2">EXF-8016</strain>
    </source>
</reference>
<protein>
    <submittedName>
        <fullName evidence="2">TPR domain protein</fullName>
    </submittedName>
</protein>
<reference evidence="2" key="2">
    <citation type="submission" date="2021-08" db="EMBL/GenBank/DDBJ databases">
        <authorList>
            <person name="Gostincar C."/>
            <person name="Sun X."/>
            <person name="Song Z."/>
            <person name="Gunde-Cimerman N."/>
        </authorList>
    </citation>
    <scope>NUCLEOTIDE SEQUENCE</scope>
    <source>
        <strain evidence="2">EXF-8016</strain>
    </source>
</reference>
<name>A0A9P8G7E4_AURME</name>
<dbReference type="InterPro" id="IPR011990">
    <property type="entry name" value="TPR-like_helical_dom_sf"/>
</dbReference>
<dbReference type="InterPro" id="IPR019734">
    <property type="entry name" value="TPR_rpt"/>
</dbReference>
<dbReference type="SUPFAM" id="SSF48452">
    <property type="entry name" value="TPR-like"/>
    <property type="match status" value="2"/>
</dbReference>
<dbReference type="Proteomes" id="UP000767238">
    <property type="component" value="Unassembled WGS sequence"/>
</dbReference>
<feature type="repeat" description="TPR" evidence="1">
    <location>
        <begin position="26"/>
        <end position="59"/>
    </location>
</feature>
<evidence type="ECO:0000256" key="1">
    <source>
        <dbReference type="PROSITE-ProRule" id="PRU00339"/>
    </source>
</evidence>
<proteinExistence type="predicted"/>
<dbReference type="PANTHER" id="PTHR45588">
    <property type="entry name" value="TPR DOMAIN-CONTAINING PROTEIN"/>
    <property type="match status" value="1"/>
</dbReference>
<evidence type="ECO:0000313" key="3">
    <source>
        <dbReference type="Proteomes" id="UP000767238"/>
    </source>
</evidence>
<sequence length="757" mass="85330">MEIVLDGYPYDLGTYHKPVTTANDAAQRWFNRGLIWTYGFNHEEAIDCFRRAIAEDANCALAYWGLAYASGPNYNKPWGFFDETDFLATVKKADDAAVEARARKNFASPLEQALIEALQSRYPSDLSRKYTQDDFRSWNQSYADAMRNVYMQYPDDLDIATLFADALMNVAPWGLWDLKTGEPAPDAHTLEAKSVLDRALTCSVSDQHPGLLHMYIHLMEMSSTPEVALPKANLLRGLVPDAGHLHHMPTHLDILCGDYESAAKWNLRAIEADQKFLSRAGPVNFYTLYRSHDYHFRIYAAMFAGQSKVALESVGGLEASLPEALLRVDSPPMADWLEGFLSVRIHVLVRFGMWEQILALELPTNEQLFCVTTAFILYGRGIAFAATGQVEAAKEALKKFETALRKVSESRMLFNNRCIDILQVAKTMLNGEVEYRDRNFEKAFELLEEAVELDDSLPYDEPWGWMQPTRHALGALLLEQGKTEQAEKLFKADLGFDNTLPRALQHPNNVWSLHGYHECLVGLGKMDEARTIEIQLAKAIAKADVSIESSCFCRNGSKLEHNINSDLSISKWDLLTRELMAFVVRYSSQGVTASDEALRQQARMITYGSTTVLNETAADHPEWLDTFKRAYCLAALPGLRSAQTTYDPEDLDVHHDLGLTMPYLQCQRAKALHILFLHRGPMPKSGRRFSSLVVPINKALPFETIAGPWPDAGIIGETIIIRDQLFSSVVKAQMNWTLGMEQPYTRQITATEEDELC</sequence>
<dbReference type="AlphaFoldDB" id="A0A9P8G7E4"/>
<dbReference type="OrthoDB" id="414774at2759"/>
<evidence type="ECO:0000313" key="2">
    <source>
        <dbReference type="EMBL" id="KAH0211068.1"/>
    </source>
</evidence>
<dbReference type="Gene3D" id="1.25.40.10">
    <property type="entry name" value="Tetratricopeptide repeat domain"/>
    <property type="match status" value="2"/>
</dbReference>
<organism evidence="2 3">
    <name type="scientific">Aureobasidium melanogenum</name>
    <name type="common">Aureobasidium pullulans var. melanogenum</name>
    <dbReference type="NCBI Taxonomy" id="46634"/>
    <lineage>
        <taxon>Eukaryota</taxon>
        <taxon>Fungi</taxon>
        <taxon>Dikarya</taxon>
        <taxon>Ascomycota</taxon>
        <taxon>Pezizomycotina</taxon>
        <taxon>Dothideomycetes</taxon>
        <taxon>Dothideomycetidae</taxon>
        <taxon>Dothideales</taxon>
        <taxon>Saccotheciaceae</taxon>
        <taxon>Aureobasidium</taxon>
    </lineage>
</organism>
<comment type="caution">
    <text evidence="2">The sequence shown here is derived from an EMBL/GenBank/DDBJ whole genome shotgun (WGS) entry which is preliminary data.</text>
</comment>
<dbReference type="EMBL" id="JAHFYH010000147">
    <property type="protein sequence ID" value="KAH0211068.1"/>
    <property type="molecule type" value="Genomic_DNA"/>
</dbReference>
<dbReference type="SMART" id="SM00028">
    <property type="entry name" value="TPR"/>
    <property type="match status" value="4"/>
</dbReference>
<dbReference type="PROSITE" id="PS50005">
    <property type="entry name" value="TPR"/>
    <property type="match status" value="1"/>
</dbReference>
<accession>A0A9P8G7E4</accession>
<keyword evidence="1" id="KW-0802">TPR repeat</keyword>